<keyword evidence="3" id="KW-1185">Reference proteome</keyword>
<feature type="transmembrane region" description="Helical" evidence="1">
    <location>
        <begin position="27"/>
        <end position="48"/>
    </location>
</feature>
<keyword evidence="1" id="KW-0812">Transmembrane</keyword>
<name>A0A1D8K7E7_9GAMM</name>
<proteinExistence type="predicted"/>
<reference evidence="2 3" key="1">
    <citation type="submission" date="2016-09" db="EMBL/GenBank/DDBJ databases">
        <title>Acidihalobacter prosperus V6 (DSM14174).</title>
        <authorList>
            <person name="Khaleque H.N."/>
            <person name="Ramsay J.P."/>
            <person name="Murphy R.J.T."/>
            <person name="Kaksonen A.H."/>
            <person name="Boxall N.J."/>
            <person name="Watkin E.L.J."/>
        </authorList>
    </citation>
    <scope>NUCLEOTIDE SEQUENCE [LARGE SCALE GENOMIC DNA]</scope>
    <source>
        <strain evidence="2 3">V6</strain>
    </source>
</reference>
<evidence type="ECO:0008006" key="4">
    <source>
        <dbReference type="Google" id="ProtNLM"/>
    </source>
</evidence>
<gene>
    <name evidence="2" type="ORF">BJI67_07370</name>
</gene>
<evidence type="ECO:0000256" key="1">
    <source>
        <dbReference type="SAM" id="Phobius"/>
    </source>
</evidence>
<dbReference type="KEGG" id="aaeo:BJI67_07370"/>
<evidence type="ECO:0000313" key="3">
    <source>
        <dbReference type="Proteomes" id="UP000095342"/>
    </source>
</evidence>
<keyword evidence="1" id="KW-1133">Transmembrane helix</keyword>
<dbReference type="AlphaFoldDB" id="A0A1D8K7E7"/>
<evidence type="ECO:0000313" key="2">
    <source>
        <dbReference type="EMBL" id="AOV16905.1"/>
    </source>
</evidence>
<organism evidence="2 3">
    <name type="scientific">Acidihalobacter aeolianus</name>
    <dbReference type="NCBI Taxonomy" id="2792603"/>
    <lineage>
        <taxon>Bacteria</taxon>
        <taxon>Pseudomonadati</taxon>
        <taxon>Pseudomonadota</taxon>
        <taxon>Gammaproteobacteria</taxon>
        <taxon>Chromatiales</taxon>
        <taxon>Ectothiorhodospiraceae</taxon>
        <taxon>Acidihalobacter</taxon>
    </lineage>
</organism>
<keyword evidence="1" id="KW-0472">Membrane</keyword>
<sequence length="66" mass="7087">MRYLVYSILALVLIFVTVIIGDYGPWYFAWIIGTVMIVLVSAAGGALLDTQLEAANAKKATGAESH</sequence>
<dbReference type="RefSeq" id="WP_070072488.1">
    <property type="nucleotide sequence ID" value="NZ_CP017448.1"/>
</dbReference>
<accession>A0A1D8K7E7</accession>
<protein>
    <recommendedName>
        <fullName evidence="4">Cyd operon protein YbgT</fullName>
    </recommendedName>
</protein>
<feature type="transmembrane region" description="Helical" evidence="1">
    <location>
        <begin position="5"/>
        <end position="21"/>
    </location>
</feature>
<dbReference type="EMBL" id="CP017448">
    <property type="protein sequence ID" value="AOV16905.1"/>
    <property type="molecule type" value="Genomic_DNA"/>
</dbReference>
<dbReference type="Proteomes" id="UP000095342">
    <property type="component" value="Chromosome"/>
</dbReference>